<proteinExistence type="predicted"/>
<keyword evidence="2" id="KW-1185">Reference proteome</keyword>
<dbReference type="EMBL" id="MF787246">
    <property type="protein sequence ID" value="ATG86319.1"/>
    <property type="molecule type" value="Genomic_DNA"/>
</dbReference>
<sequence>MSTEDALNYFKIQGDDDNSTAKFYGNPNILGNTDYTSVTLDSLGFTVAAVKNQLTGMEEDLTDPVTNEPYPDSYYQAFMEQAVAMAEKEFDIVIRPRRNTDRLDFYREDFNSFVYVRTYERPILHVNQVKMYLNDQTILNYPDKWLKVTNRLGQIELQPSLLSGGYNASVQVPYLATSGYPFGTPPVPQDQFSPQMLGVDYIAGMIPQPPEEVGINREYYPHPDLIAYCAKYAAIEVLERWGRTVIGAGIAGFDVSIDGVSTQLNSTQSAEYTASTADINLMQADMKHIRETLTSYYGGNNIGFIA</sequence>
<reference evidence="1 2" key="1">
    <citation type="submission" date="2017-08" db="EMBL/GenBank/DDBJ databases">
        <title>Isolation and Characterization of phages of Lactobacillus pentosus and plantarum.</title>
        <authorList>
            <person name="Qi R."/>
            <person name="Yu M."/>
            <person name="Qiao X."/>
            <person name="Li Y."/>
        </authorList>
    </citation>
    <scope>NUCLEOTIDE SEQUENCE [LARGE SCALE GENOMIC DNA]</scope>
</reference>
<gene>
    <name evidence="1" type="ORF">LpeD_10</name>
</gene>
<protein>
    <submittedName>
        <fullName evidence="1">Uncharacterized protein</fullName>
    </submittedName>
</protein>
<evidence type="ECO:0000313" key="2">
    <source>
        <dbReference type="Proteomes" id="UP000229296"/>
    </source>
</evidence>
<name>A0A291I9G0_9CAUD</name>
<accession>A0A291I9G0</accession>
<evidence type="ECO:0000313" key="1">
    <source>
        <dbReference type="EMBL" id="ATG86319.1"/>
    </source>
</evidence>
<dbReference type="Proteomes" id="UP000229296">
    <property type="component" value="Segment"/>
</dbReference>
<organism evidence="1 2">
    <name type="scientific">Lactobacillus phage LpeD</name>
    <dbReference type="NCBI Taxonomy" id="2041210"/>
    <lineage>
        <taxon>Viruses</taxon>
        <taxon>Duplodnaviria</taxon>
        <taxon>Heunggongvirae</taxon>
        <taxon>Uroviricota</taxon>
        <taxon>Caudoviricetes</taxon>
        <taxon>Herelleviridae</taxon>
        <taxon>Elpedvirus</taxon>
        <taxon>Elpedvirus LpeD</taxon>
    </lineage>
</organism>